<sequence length="220" mass="22698">MPTIAIIGAGPGVGRAVAQRFGREGFAVALVSRSQDKVDALAAELADDGVTARGYAADVLDADALTAALEAAAADLGPVSVLQYSPLPARHYLRPVTETPPADILEAVRFSVLGPVAAVNAVLPGMREAGAGTLVFVNGGTSVRPRTQYAGTSIGFAGESAYVQMLHEALEPAGIRAVQLVIPGAIQGDDPERGHDAVAERIWGLHTSPGEFRELLSPLD</sequence>
<keyword evidence="2" id="KW-1185">Reference proteome</keyword>
<dbReference type="EMBL" id="JACGWV010000001">
    <property type="protein sequence ID" value="MBA8807547.1"/>
    <property type="molecule type" value="Genomic_DNA"/>
</dbReference>
<protein>
    <submittedName>
        <fullName evidence="1">Short-subunit dehydrogenase</fullName>
    </submittedName>
</protein>
<evidence type="ECO:0000313" key="1">
    <source>
        <dbReference type="EMBL" id="MBA8807547.1"/>
    </source>
</evidence>
<comment type="caution">
    <text evidence="1">The sequence shown here is derived from an EMBL/GenBank/DDBJ whole genome shotgun (WGS) entry which is preliminary data.</text>
</comment>
<dbReference type="InterPro" id="IPR036291">
    <property type="entry name" value="NAD(P)-bd_dom_sf"/>
</dbReference>
<evidence type="ECO:0000313" key="2">
    <source>
        <dbReference type="Proteomes" id="UP000540568"/>
    </source>
</evidence>
<reference evidence="1 2" key="1">
    <citation type="submission" date="2020-07" db="EMBL/GenBank/DDBJ databases">
        <title>Sequencing the genomes of 1000 actinobacteria strains.</title>
        <authorList>
            <person name="Klenk H.-P."/>
        </authorList>
    </citation>
    <scope>NUCLEOTIDE SEQUENCE [LARGE SCALE GENOMIC DNA]</scope>
    <source>
        <strain evidence="1 2">DSM 44121</strain>
    </source>
</reference>
<gene>
    <name evidence="1" type="ORF">FHX71_001489</name>
</gene>
<dbReference type="RefSeq" id="WP_182615100.1">
    <property type="nucleotide sequence ID" value="NZ_BAAATF010000007.1"/>
</dbReference>
<dbReference type="Proteomes" id="UP000540568">
    <property type="component" value="Unassembled WGS sequence"/>
</dbReference>
<organism evidence="1 2">
    <name type="scientific">Promicromonospora sukumoe</name>
    <dbReference type="NCBI Taxonomy" id="88382"/>
    <lineage>
        <taxon>Bacteria</taxon>
        <taxon>Bacillati</taxon>
        <taxon>Actinomycetota</taxon>
        <taxon>Actinomycetes</taxon>
        <taxon>Micrococcales</taxon>
        <taxon>Promicromonosporaceae</taxon>
        <taxon>Promicromonospora</taxon>
    </lineage>
</organism>
<dbReference type="PANTHER" id="PTHR43431:SF7">
    <property type="entry name" value="OXIDOREDUCTASE, SHORT CHAIN DEHYDROGENASE_REDUCTASE FAMILY (AFU_ORTHOLOGUE AFUA_5G14000)"/>
    <property type="match status" value="1"/>
</dbReference>
<dbReference type="Pfam" id="PF00106">
    <property type="entry name" value="adh_short"/>
    <property type="match status" value="1"/>
</dbReference>
<dbReference type="PANTHER" id="PTHR43431">
    <property type="entry name" value="OXIDOREDUCTASE, SHORT CHAIN DEHYDROGENASE/REDUCTASE FAMILY (AFU_ORTHOLOGUE AFUA_5G14000)"/>
    <property type="match status" value="1"/>
</dbReference>
<dbReference type="Gene3D" id="3.40.50.720">
    <property type="entry name" value="NAD(P)-binding Rossmann-like Domain"/>
    <property type="match status" value="1"/>
</dbReference>
<dbReference type="SUPFAM" id="SSF51735">
    <property type="entry name" value="NAD(P)-binding Rossmann-fold domains"/>
    <property type="match status" value="1"/>
</dbReference>
<name>A0A7W3J764_9MICO</name>
<accession>A0A7W3J764</accession>
<dbReference type="InterPro" id="IPR002347">
    <property type="entry name" value="SDR_fam"/>
</dbReference>
<proteinExistence type="predicted"/>
<dbReference type="AlphaFoldDB" id="A0A7W3J764"/>